<feature type="transmembrane region" description="Helical" evidence="1">
    <location>
        <begin position="184"/>
        <end position="202"/>
    </location>
</feature>
<dbReference type="Proteomes" id="UP001642464">
    <property type="component" value="Unassembled WGS sequence"/>
</dbReference>
<evidence type="ECO:0000313" key="3">
    <source>
        <dbReference type="EMBL" id="CAK9035404.1"/>
    </source>
</evidence>
<feature type="transmembrane region" description="Helical" evidence="1">
    <location>
        <begin position="209"/>
        <end position="235"/>
    </location>
</feature>
<keyword evidence="1" id="KW-1133">Transmembrane helix</keyword>
<keyword evidence="2" id="KW-0732">Signal</keyword>
<evidence type="ECO:0000256" key="1">
    <source>
        <dbReference type="SAM" id="Phobius"/>
    </source>
</evidence>
<feature type="chain" id="PRO_5047515810" evidence="2">
    <location>
        <begin position="18"/>
        <end position="330"/>
    </location>
</feature>
<feature type="transmembrane region" description="Helical" evidence="1">
    <location>
        <begin position="94"/>
        <end position="112"/>
    </location>
</feature>
<feature type="signal peptide" evidence="2">
    <location>
        <begin position="1"/>
        <end position="17"/>
    </location>
</feature>
<protein>
    <submittedName>
        <fullName evidence="3">Uncharacterized protein</fullName>
    </submittedName>
</protein>
<organism evidence="3 4">
    <name type="scientific">Durusdinium trenchii</name>
    <dbReference type="NCBI Taxonomy" id="1381693"/>
    <lineage>
        <taxon>Eukaryota</taxon>
        <taxon>Sar</taxon>
        <taxon>Alveolata</taxon>
        <taxon>Dinophyceae</taxon>
        <taxon>Suessiales</taxon>
        <taxon>Symbiodiniaceae</taxon>
        <taxon>Durusdinium</taxon>
    </lineage>
</organism>
<keyword evidence="4" id="KW-1185">Reference proteome</keyword>
<name>A0ABP0L9X8_9DINO</name>
<sequence length="330" mass="35747">MARLRWWLMLLVLPVIAHEHGAGDDADAAAPADSAKDSSVKEVDAAPAEMSTPAVLEGILKAIQSELEDAEYQSVVALLAFVFGCVLVFDGEFCLRWLIACVVFVVVASMAMNQASSSWDLSDKDHALRYIVGLEAGTVGAFAAHKGMEGMRVSVGALLGVLLAWKCEDVLDEHGIHIISSHRWVELVFYSLLAIASAILLYKNKHLKMLAVISAGFGGAFCTSAIAFAATSLAAKGYLDRALPGLSPKTGSWVQFFYMLWSPKTGVRGVFVDSRYNPSAEGKEFSIDLIADYSLWFVFWLVGSLVQLRRLRPPAPPQGAEEPLLGELPK</sequence>
<dbReference type="EMBL" id="CAXAMM010015047">
    <property type="protein sequence ID" value="CAK9035404.1"/>
    <property type="molecule type" value="Genomic_DNA"/>
</dbReference>
<evidence type="ECO:0000256" key="2">
    <source>
        <dbReference type="SAM" id="SignalP"/>
    </source>
</evidence>
<keyword evidence="1" id="KW-0812">Transmembrane</keyword>
<proteinExistence type="predicted"/>
<reference evidence="3 4" key="1">
    <citation type="submission" date="2024-02" db="EMBL/GenBank/DDBJ databases">
        <authorList>
            <person name="Chen Y."/>
            <person name="Shah S."/>
            <person name="Dougan E. K."/>
            <person name="Thang M."/>
            <person name="Chan C."/>
        </authorList>
    </citation>
    <scope>NUCLEOTIDE SEQUENCE [LARGE SCALE GENOMIC DNA]</scope>
</reference>
<evidence type="ECO:0000313" key="4">
    <source>
        <dbReference type="Proteomes" id="UP001642464"/>
    </source>
</evidence>
<comment type="caution">
    <text evidence="3">The sequence shown here is derived from an EMBL/GenBank/DDBJ whole genome shotgun (WGS) entry which is preliminary data.</text>
</comment>
<gene>
    <name evidence="3" type="ORF">SCF082_LOCUS21272</name>
</gene>
<accession>A0ABP0L9X8</accession>
<keyword evidence="1" id="KW-0472">Membrane</keyword>